<sequence length="54" mass="6210">MSDKYSVGVLTISDRSYRGEREDLGGPILIELIEKLGFEVKNFKIVPDERINIR</sequence>
<dbReference type="EMBL" id="RQZD01000160">
    <property type="protein sequence ID" value="RRD32068.1"/>
    <property type="molecule type" value="Genomic_DNA"/>
</dbReference>
<evidence type="ECO:0000259" key="1">
    <source>
        <dbReference type="Pfam" id="PF00994"/>
    </source>
</evidence>
<dbReference type="AlphaFoldDB" id="A0A3P1VEA2"/>
<organism evidence="2">
    <name type="scientific">Fusobacterium nucleatum</name>
    <dbReference type="NCBI Taxonomy" id="851"/>
    <lineage>
        <taxon>Bacteria</taxon>
        <taxon>Fusobacteriati</taxon>
        <taxon>Fusobacteriota</taxon>
        <taxon>Fusobacteriia</taxon>
        <taxon>Fusobacteriales</taxon>
        <taxon>Fusobacteriaceae</taxon>
        <taxon>Fusobacterium</taxon>
    </lineage>
</organism>
<reference evidence="2" key="1">
    <citation type="submission" date="2018-11" db="EMBL/GenBank/DDBJ databases">
        <title>Genomes From Bacteria Associated with the Canine Oral Cavity: a Test Case for Automated Genome-Based Taxonomic Assignment.</title>
        <authorList>
            <person name="Coil D.A."/>
            <person name="Jospin G."/>
            <person name="Darling A.E."/>
            <person name="Wallis C."/>
            <person name="Davis I.J."/>
            <person name="Harris S."/>
            <person name="Eisen J.A."/>
            <person name="Holcombe L.J."/>
            <person name="O'Flynn C."/>
        </authorList>
    </citation>
    <scope>NUCLEOTIDE SEQUENCE [LARGE SCALE GENOMIC DNA]</scope>
    <source>
        <strain evidence="2">OH5060</strain>
    </source>
</reference>
<dbReference type="SUPFAM" id="SSF53218">
    <property type="entry name" value="Molybdenum cofactor biosynthesis proteins"/>
    <property type="match status" value="1"/>
</dbReference>
<dbReference type="InterPro" id="IPR036425">
    <property type="entry name" value="MoaB/Mog-like_dom_sf"/>
</dbReference>
<accession>A0A3P1VEA2</accession>
<comment type="caution">
    <text evidence="2">The sequence shown here is derived from an EMBL/GenBank/DDBJ whole genome shotgun (WGS) entry which is preliminary data.</text>
</comment>
<feature type="domain" description="MoaB/Mog" evidence="1">
    <location>
        <begin position="8"/>
        <end position="53"/>
    </location>
</feature>
<dbReference type="Gene3D" id="3.40.980.10">
    <property type="entry name" value="MoaB/Mog-like domain"/>
    <property type="match status" value="1"/>
</dbReference>
<name>A0A3P1VEA2_FUSNU</name>
<evidence type="ECO:0000313" key="2">
    <source>
        <dbReference type="EMBL" id="RRD32068.1"/>
    </source>
</evidence>
<proteinExistence type="predicted"/>
<feature type="non-terminal residue" evidence="2">
    <location>
        <position position="54"/>
    </location>
</feature>
<gene>
    <name evidence="2" type="ORF">EII28_12520</name>
</gene>
<dbReference type="Pfam" id="PF00994">
    <property type="entry name" value="MoCF_biosynth"/>
    <property type="match status" value="1"/>
</dbReference>
<protein>
    <submittedName>
        <fullName evidence="2">Molybdenum cofactor biosynthesis protein</fullName>
    </submittedName>
</protein>
<dbReference type="InterPro" id="IPR001453">
    <property type="entry name" value="MoaB/Mog_dom"/>
</dbReference>